<dbReference type="Pfam" id="PF02538">
    <property type="entry name" value="Hydantoinase_B"/>
    <property type="match status" value="1"/>
</dbReference>
<accession>A0A382NUT7</accession>
<dbReference type="GO" id="GO:0005829">
    <property type="term" value="C:cytosol"/>
    <property type="evidence" value="ECO:0007669"/>
    <property type="project" value="TreeGrafter"/>
</dbReference>
<dbReference type="PANTHER" id="PTHR11365:SF23">
    <property type="entry name" value="HYPOTHETICAL 5-OXOPROLINASE (EUROFUNG)-RELATED"/>
    <property type="match status" value="1"/>
</dbReference>
<dbReference type="PANTHER" id="PTHR11365">
    <property type="entry name" value="5-OXOPROLINASE RELATED"/>
    <property type="match status" value="1"/>
</dbReference>
<proteinExistence type="predicted"/>
<organism evidence="2">
    <name type="scientific">marine metagenome</name>
    <dbReference type="NCBI Taxonomy" id="408172"/>
    <lineage>
        <taxon>unclassified sequences</taxon>
        <taxon>metagenomes</taxon>
        <taxon>ecological metagenomes</taxon>
    </lineage>
</organism>
<evidence type="ECO:0000259" key="1">
    <source>
        <dbReference type="Pfam" id="PF02538"/>
    </source>
</evidence>
<sequence>AQGYTNEAVLELLLANVRTPKERAGDIRAQIAANLRGVDRIAELVARYGPNHLTTAMKSLIEYSDRTMRQLISSLPDGTYSFSDVMDDDGVNIDEVKIQVCITINGDKVQVNFSGTSPQVAGSINATRAITLAATMYVFRSLLEDDIPTNSGCLLPIDVITPEGTVVNARMPAAVAGGNVETSQRITDVLLGALSQVCPDKVPAASQGTMNNLTIGGLDLRIANPTPFAYYETIGGGMGACPTNDGDDAIHTHMTNTLNTPVEALEYAYPLRIRRYEVRRGSGGAGVYRGGDGIIREIEVLTEAQVTILSDRRIFAPYGLCGGNSGMLGRNYLVRDGVETVLAGKTSINVRYGDIISIHTPRGG</sequence>
<dbReference type="AlphaFoldDB" id="A0A382NUT7"/>
<feature type="non-terminal residue" evidence="2">
    <location>
        <position position="364"/>
    </location>
</feature>
<feature type="non-terminal residue" evidence="2">
    <location>
        <position position="1"/>
    </location>
</feature>
<feature type="domain" description="Hydantoinase B/oxoprolinase" evidence="1">
    <location>
        <begin position="2"/>
        <end position="364"/>
    </location>
</feature>
<reference evidence="2" key="1">
    <citation type="submission" date="2018-05" db="EMBL/GenBank/DDBJ databases">
        <authorList>
            <person name="Lanie J.A."/>
            <person name="Ng W.-L."/>
            <person name="Kazmierczak K.M."/>
            <person name="Andrzejewski T.M."/>
            <person name="Davidsen T.M."/>
            <person name="Wayne K.J."/>
            <person name="Tettelin H."/>
            <person name="Glass J.I."/>
            <person name="Rusch D."/>
            <person name="Podicherti R."/>
            <person name="Tsui H.-C.T."/>
            <person name="Winkler M.E."/>
        </authorList>
    </citation>
    <scope>NUCLEOTIDE SEQUENCE</scope>
</reference>
<dbReference type="GO" id="GO:0006749">
    <property type="term" value="P:glutathione metabolic process"/>
    <property type="evidence" value="ECO:0007669"/>
    <property type="project" value="TreeGrafter"/>
</dbReference>
<dbReference type="InterPro" id="IPR045079">
    <property type="entry name" value="Oxoprolinase-like"/>
</dbReference>
<evidence type="ECO:0000313" key="2">
    <source>
        <dbReference type="EMBL" id="SVC63472.1"/>
    </source>
</evidence>
<dbReference type="GO" id="GO:0017168">
    <property type="term" value="F:5-oxoprolinase (ATP-hydrolyzing) activity"/>
    <property type="evidence" value="ECO:0007669"/>
    <property type="project" value="TreeGrafter"/>
</dbReference>
<protein>
    <recommendedName>
        <fullName evidence="1">Hydantoinase B/oxoprolinase domain-containing protein</fullName>
    </recommendedName>
</protein>
<gene>
    <name evidence="2" type="ORF">METZ01_LOCUS316326</name>
</gene>
<name>A0A382NUT7_9ZZZZ</name>
<dbReference type="InterPro" id="IPR003692">
    <property type="entry name" value="Hydantoinase_B"/>
</dbReference>
<dbReference type="EMBL" id="UINC01102113">
    <property type="protein sequence ID" value="SVC63472.1"/>
    <property type="molecule type" value="Genomic_DNA"/>
</dbReference>